<dbReference type="PANTHER" id="PTHR34218">
    <property type="entry name" value="PEPTIDASE S45 PENICILLIN AMIDASE"/>
    <property type="match status" value="1"/>
</dbReference>
<dbReference type="InterPro" id="IPR043147">
    <property type="entry name" value="Penicillin_amidase_A-knob"/>
</dbReference>
<feature type="binding site" evidence="6">
    <location>
        <position position="332"/>
    </location>
    <ligand>
        <name>Ca(2+)</name>
        <dbReference type="ChEBI" id="CHEBI:29108"/>
    </ligand>
</feature>
<dbReference type="GO" id="GO:0008953">
    <property type="term" value="F:penicillin amidase activity"/>
    <property type="evidence" value="ECO:0007669"/>
    <property type="project" value="UniProtKB-EC"/>
</dbReference>
<sequence length="785" mass="87284">MKFAKYLLFATLGLSLAIVAVIFGLLRQSLPLLDGALVAEALKNPVHLERDGQGIVEIKGESKADIAYGLGFAHAQDRFFQMDLQRRSSAGELSALFGPAALPHDEKVRLHQFRMRAVRNLQHYDADAVELLNAYAKGVNHGITALPRPPFEYTLLGVTPAPWQPEDSILTVFSMILVLQDGEGWFERTRGLMAESLPQDLYDFFVQQGGHWDAPLKGSALQTAPIPQSSWEDLLPREAALVYEPMATEDVIVGSNNWAVSGALTPHGGAMVADDMHLAIRVPNIWYRAQWQNPKTQRLISGATLPGTPILVAGSNGKLAWGYTNTQGDWSDVVLLETNEHDTHYKTADGWQAFETTKEVIEVKGADPIELTVKSTQWGPVIATDAKSRQLAYRWTAHDVSGANMGPWQLEDLDSVASAIELGPQFGMPHQNLVLADDQGTIGWTVAGPFPNRVGTDGKLPESWSDGKKYWDGIRSSEQHPKILAPTQQRLWTANARTLSGDEFELMGDSAYALGARQQQIRDGLFAQDSFTEADFLALQLDDRALFLAPWREALLNHLQRYAQLSPALEEAQSHIVQWGGRASVDSVGYRLVREWRLKVIELMTAPLITYMRGIDPEFDLALANRQIEYPAWSLLSERPQHLLNPDFSNWNELEKFAIEAVIAPLYEDGTLSNDTWGEANRVQIKHPLARFVAPIDWWMSMPNQALNGDTHMPRVQTPTHGASERFAVSPGRESQGYFHMATGQSAHPLSEFFSAGHSDWVDGTPSPWLKAETQHRLTLLPEGH</sequence>
<comment type="subunit">
    <text evidence="4">Heterodimer of an alpha subunit and a beta subunit processed from the same precursor.</text>
</comment>
<dbReference type="PANTHER" id="PTHR34218:SF4">
    <property type="entry name" value="ACYL-HOMOSERINE LACTONE ACYLASE QUIP"/>
    <property type="match status" value="1"/>
</dbReference>
<evidence type="ECO:0000256" key="4">
    <source>
        <dbReference type="ARBA" id="ARBA00038735"/>
    </source>
</evidence>
<evidence type="ECO:0000313" key="7">
    <source>
        <dbReference type="EMBL" id="MBB3167994.1"/>
    </source>
</evidence>
<dbReference type="InterPro" id="IPR014395">
    <property type="entry name" value="Pen/GL7ACA/AHL_acylase"/>
</dbReference>
<feature type="binding site" evidence="6">
    <location>
        <position position="329"/>
    </location>
    <ligand>
        <name>Ca(2+)</name>
        <dbReference type="ChEBI" id="CHEBI:29108"/>
    </ligand>
</feature>
<evidence type="ECO:0000256" key="6">
    <source>
        <dbReference type="PIRSR" id="PIRSR001227-2"/>
    </source>
</evidence>
<dbReference type="InterPro" id="IPR023343">
    <property type="entry name" value="Penicillin_amidase_dom1"/>
</dbReference>
<keyword evidence="8" id="KW-1185">Reference proteome</keyword>
<gene>
    <name evidence="7" type="ORF">FHS30_001178</name>
</gene>
<dbReference type="AlphaFoldDB" id="A0A839UIT0"/>
<dbReference type="Gene3D" id="1.10.1400.10">
    <property type="match status" value="1"/>
</dbReference>
<keyword evidence="2 7" id="KW-0378">Hydrolase</keyword>
<name>A0A839UIT0_9GAMM</name>
<comment type="similarity">
    <text evidence="1">Belongs to the peptidase S45 family.</text>
</comment>
<dbReference type="PIRSF" id="PIRSF001227">
    <property type="entry name" value="Pen_acylase"/>
    <property type="match status" value="1"/>
</dbReference>
<dbReference type="RefSeq" id="WP_183909316.1">
    <property type="nucleotide sequence ID" value="NZ_JACHXZ010000002.1"/>
</dbReference>
<comment type="cofactor">
    <cofactor evidence="6">
        <name>Ca(2+)</name>
        <dbReference type="ChEBI" id="CHEBI:29108"/>
    </cofactor>
    <text evidence="6">Binds 1 Ca(2+) ion per dimer.</text>
</comment>
<dbReference type="SUPFAM" id="SSF56235">
    <property type="entry name" value="N-terminal nucleophile aminohydrolases (Ntn hydrolases)"/>
    <property type="match status" value="1"/>
</dbReference>
<protein>
    <submittedName>
        <fullName evidence="7">Penicillin amidase</fullName>
        <ecNumber evidence="7">3.5.1.11</ecNumber>
    </submittedName>
</protein>
<dbReference type="Gene3D" id="2.30.120.10">
    <property type="match status" value="1"/>
</dbReference>
<dbReference type="CDD" id="cd03747">
    <property type="entry name" value="Ntn_PGA_like"/>
    <property type="match status" value="1"/>
</dbReference>
<evidence type="ECO:0000256" key="1">
    <source>
        <dbReference type="ARBA" id="ARBA00006586"/>
    </source>
</evidence>
<evidence type="ECO:0000256" key="3">
    <source>
        <dbReference type="ARBA" id="ARBA00023145"/>
    </source>
</evidence>
<dbReference type="GO" id="GO:0046872">
    <property type="term" value="F:metal ion binding"/>
    <property type="evidence" value="ECO:0007669"/>
    <property type="project" value="UniProtKB-KW"/>
</dbReference>
<organism evidence="7 8">
    <name type="scientific">Simiduia aestuariiviva</name>
    <dbReference type="NCBI Taxonomy" id="1510459"/>
    <lineage>
        <taxon>Bacteria</taxon>
        <taxon>Pseudomonadati</taxon>
        <taxon>Pseudomonadota</taxon>
        <taxon>Gammaproteobacteria</taxon>
        <taxon>Cellvibrionales</taxon>
        <taxon>Cellvibrionaceae</taxon>
        <taxon>Simiduia</taxon>
    </lineage>
</organism>
<keyword evidence="6" id="KW-0479">Metal-binding</keyword>
<comment type="caution">
    <text evidence="7">The sequence shown here is derived from an EMBL/GenBank/DDBJ whole genome shotgun (WGS) entry which is preliminary data.</text>
</comment>
<dbReference type="InterPro" id="IPR043146">
    <property type="entry name" value="Penicillin_amidase_N_B-knob"/>
</dbReference>
<keyword evidence="3" id="KW-0865">Zymogen</keyword>
<dbReference type="Gene3D" id="1.10.439.10">
    <property type="entry name" value="Penicillin Amidohydrolase, domain 1"/>
    <property type="match status" value="1"/>
</dbReference>
<reference evidence="7 8" key="1">
    <citation type="submission" date="2020-08" db="EMBL/GenBank/DDBJ databases">
        <title>Genomic Encyclopedia of Type Strains, Phase III (KMG-III): the genomes of soil and plant-associated and newly described type strains.</title>
        <authorList>
            <person name="Whitman W."/>
        </authorList>
    </citation>
    <scope>NUCLEOTIDE SEQUENCE [LARGE SCALE GENOMIC DNA]</scope>
    <source>
        <strain evidence="7 8">CECT 8571</strain>
    </source>
</reference>
<dbReference type="Proteomes" id="UP000559987">
    <property type="component" value="Unassembled WGS sequence"/>
</dbReference>
<keyword evidence="6" id="KW-0106">Calcium</keyword>
<accession>A0A839UIT0</accession>
<evidence type="ECO:0000256" key="5">
    <source>
        <dbReference type="PIRSR" id="PIRSR001227-1"/>
    </source>
</evidence>
<dbReference type="InterPro" id="IPR002692">
    <property type="entry name" value="S45"/>
</dbReference>
<proteinExistence type="inferred from homology"/>
<dbReference type="InterPro" id="IPR029055">
    <property type="entry name" value="Ntn_hydrolases_N"/>
</dbReference>
<evidence type="ECO:0000256" key="2">
    <source>
        <dbReference type="ARBA" id="ARBA00022801"/>
    </source>
</evidence>
<dbReference type="EMBL" id="JACHXZ010000002">
    <property type="protein sequence ID" value="MBB3167994.1"/>
    <property type="molecule type" value="Genomic_DNA"/>
</dbReference>
<dbReference type="EC" id="3.5.1.11" evidence="7"/>
<dbReference type="Gene3D" id="3.60.20.10">
    <property type="entry name" value="Glutamine Phosphoribosylpyrophosphate, subunit 1, domain 1"/>
    <property type="match status" value="1"/>
</dbReference>
<evidence type="ECO:0000313" key="8">
    <source>
        <dbReference type="Proteomes" id="UP000559987"/>
    </source>
</evidence>
<dbReference type="Pfam" id="PF01804">
    <property type="entry name" value="Penicil_amidase"/>
    <property type="match status" value="1"/>
</dbReference>
<dbReference type="GO" id="GO:0017000">
    <property type="term" value="P:antibiotic biosynthetic process"/>
    <property type="evidence" value="ECO:0007669"/>
    <property type="project" value="InterPro"/>
</dbReference>
<feature type="active site" description="Nucleophile" evidence="5">
    <location>
        <position position="255"/>
    </location>
</feature>